<feature type="transmembrane region" description="Helical" evidence="4">
    <location>
        <begin position="135"/>
        <end position="160"/>
    </location>
</feature>
<protein>
    <recommendedName>
        <fullName evidence="2">histidine kinase</fullName>
        <ecNumber evidence="2">2.7.13.3</ecNumber>
    </recommendedName>
</protein>
<evidence type="ECO:0000256" key="3">
    <source>
        <dbReference type="ARBA" id="ARBA00022553"/>
    </source>
</evidence>
<keyword evidence="3" id="KW-0597">Phosphoprotein</keyword>
<feature type="transmembrane region" description="Helical" evidence="4">
    <location>
        <begin position="172"/>
        <end position="192"/>
    </location>
</feature>
<dbReference type="Pfam" id="PF16927">
    <property type="entry name" value="HisKA_7TM"/>
    <property type="match status" value="1"/>
</dbReference>
<organism evidence="6 7">
    <name type="scientific">Candidatus Kaiserbacteria bacterium CG10_big_fil_rev_8_21_14_0_10_56_12</name>
    <dbReference type="NCBI Taxonomy" id="1974611"/>
    <lineage>
        <taxon>Bacteria</taxon>
        <taxon>Candidatus Kaiseribacteriota</taxon>
    </lineage>
</organism>
<dbReference type="InterPro" id="IPR004358">
    <property type="entry name" value="Sig_transdc_His_kin-like_C"/>
</dbReference>
<evidence type="ECO:0000313" key="7">
    <source>
        <dbReference type="Proteomes" id="UP000230179"/>
    </source>
</evidence>
<feature type="transmembrane region" description="Helical" evidence="4">
    <location>
        <begin position="260"/>
        <end position="282"/>
    </location>
</feature>
<dbReference type="SUPFAM" id="SSF55874">
    <property type="entry name" value="ATPase domain of HSP90 chaperone/DNA topoisomerase II/histidine kinase"/>
    <property type="match status" value="1"/>
</dbReference>
<dbReference type="PANTHER" id="PTHR43547:SF2">
    <property type="entry name" value="HYBRID SIGNAL TRANSDUCTION HISTIDINE KINASE C"/>
    <property type="match status" value="1"/>
</dbReference>
<keyword evidence="4" id="KW-1133">Transmembrane helix</keyword>
<evidence type="ECO:0000313" key="6">
    <source>
        <dbReference type="EMBL" id="PIR83300.1"/>
    </source>
</evidence>
<name>A0A2H0UAC8_9BACT</name>
<sequence>MSASLPTIAVLAVAVFNLILGAVVLTQDFDDRANRYFAVLSVSAVLWGVGTGFFFLVDPSRSTLFDLIARSNYFFGGVIPAAFLYFAFVFKREHSSPRWQTLAFFIPTLAFLVLDFGTSLIIVRPFVSAEGVRGFIYGPLQILFDLNVWASFLVAFVIFVKKYRHSSSNIRAQILYIAIGTYVTFGIAGIFNLMLPHFYGVFDYIWVGPVAIIFWVGTMAFAVARYRLFNVKVVSSELLVIALWLVLLLRIAFAQNDEDFLFSVGLFLAVLVLGVFVIRGVIRGARRRDLIEAQEAELSLMNSKQETLLHFISHEVKGYFAKSEAAFAGITEGDYGMVSPALQSMATNGLKDVRQAVHIVMNVLDASNLKKGAVSFKSGLFDLKKTLYEVVEELRPLANDKGLALSASDSVGSVCVVRGDELKMRKQVLVNIIENAIVYTPKGSVTVILEQSRGSACIRVRDTGVGIPKSDLSRLFTQGGYGAHARTVNVHATGYGLFIAKRVVETEGGSICIESDGENKGSLVTIILPLAV</sequence>
<dbReference type="SMART" id="SM00387">
    <property type="entry name" value="HATPase_c"/>
    <property type="match status" value="1"/>
</dbReference>
<dbReference type="EMBL" id="PFBL01000008">
    <property type="protein sequence ID" value="PIR83300.1"/>
    <property type="molecule type" value="Genomic_DNA"/>
</dbReference>
<feature type="transmembrane region" description="Helical" evidence="4">
    <location>
        <begin position="72"/>
        <end position="90"/>
    </location>
</feature>
<keyword evidence="4" id="KW-0472">Membrane</keyword>
<evidence type="ECO:0000256" key="2">
    <source>
        <dbReference type="ARBA" id="ARBA00012438"/>
    </source>
</evidence>
<evidence type="ECO:0000256" key="1">
    <source>
        <dbReference type="ARBA" id="ARBA00000085"/>
    </source>
</evidence>
<keyword evidence="4" id="KW-0812">Transmembrane</keyword>
<dbReference type="GO" id="GO:0000155">
    <property type="term" value="F:phosphorelay sensor kinase activity"/>
    <property type="evidence" value="ECO:0007669"/>
    <property type="project" value="TreeGrafter"/>
</dbReference>
<dbReference type="AlphaFoldDB" id="A0A2H0UAC8"/>
<dbReference type="InterPro" id="IPR005467">
    <property type="entry name" value="His_kinase_dom"/>
</dbReference>
<dbReference type="EC" id="2.7.13.3" evidence="2"/>
<feature type="domain" description="Histidine kinase" evidence="5">
    <location>
        <begin position="311"/>
        <end position="532"/>
    </location>
</feature>
<dbReference type="PROSITE" id="PS50109">
    <property type="entry name" value="HIS_KIN"/>
    <property type="match status" value="1"/>
</dbReference>
<feature type="transmembrane region" description="Helical" evidence="4">
    <location>
        <begin position="204"/>
        <end position="224"/>
    </location>
</feature>
<feature type="transmembrane region" description="Helical" evidence="4">
    <location>
        <begin position="6"/>
        <end position="25"/>
    </location>
</feature>
<accession>A0A2H0UAC8</accession>
<dbReference type="Proteomes" id="UP000230179">
    <property type="component" value="Unassembled WGS sequence"/>
</dbReference>
<feature type="transmembrane region" description="Helical" evidence="4">
    <location>
        <begin position="37"/>
        <end position="57"/>
    </location>
</feature>
<dbReference type="PRINTS" id="PR00344">
    <property type="entry name" value="BCTRLSENSOR"/>
</dbReference>
<comment type="catalytic activity">
    <reaction evidence="1">
        <text>ATP + protein L-histidine = ADP + protein N-phospho-L-histidine.</text>
        <dbReference type="EC" id="2.7.13.3"/>
    </reaction>
</comment>
<evidence type="ECO:0000256" key="4">
    <source>
        <dbReference type="SAM" id="Phobius"/>
    </source>
</evidence>
<feature type="transmembrane region" description="Helical" evidence="4">
    <location>
        <begin position="236"/>
        <end position="254"/>
    </location>
</feature>
<gene>
    <name evidence="6" type="ORF">COU19_01020</name>
</gene>
<evidence type="ECO:0000259" key="5">
    <source>
        <dbReference type="PROSITE" id="PS50109"/>
    </source>
</evidence>
<dbReference type="InterPro" id="IPR031621">
    <property type="entry name" value="HisKA_7TM"/>
</dbReference>
<dbReference type="Gene3D" id="3.30.565.10">
    <property type="entry name" value="Histidine kinase-like ATPase, C-terminal domain"/>
    <property type="match status" value="1"/>
</dbReference>
<dbReference type="PANTHER" id="PTHR43547">
    <property type="entry name" value="TWO-COMPONENT HISTIDINE KINASE"/>
    <property type="match status" value="1"/>
</dbReference>
<feature type="transmembrane region" description="Helical" evidence="4">
    <location>
        <begin position="102"/>
        <end position="123"/>
    </location>
</feature>
<dbReference type="InterPro" id="IPR003594">
    <property type="entry name" value="HATPase_dom"/>
</dbReference>
<proteinExistence type="predicted"/>
<dbReference type="Pfam" id="PF02518">
    <property type="entry name" value="HATPase_c"/>
    <property type="match status" value="1"/>
</dbReference>
<comment type="caution">
    <text evidence="6">The sequence shown here is derived from an EMBL/GenBank/DDBJ whole genome shotgun (WGS) entry which is preliminary data.</text>
</comment>
<dbReference type="InterPro" id="IPR036890">
    <property type="entry name" value="HATPase_C_sf"/>
</dbReference>
<reference evidence="7" key="1">
    <citation type="submission" date="2017-09" db="EMBL/GenBank/DDBJ databases">
        <title>Depth-based differentiation of microbial function through sediment-hosted aquifers and enrichment of novel symbionts in the deep terrestrial subsurface.</title>
        <authorList>
            <person name="Probst A.J."/>
            <person name="Ladd B."/>
            <person name="Jarett J.K."/>
            <person name="Geller-Mcgrath D.E."/>
            <person name="Sieber C.M.K."/>
            <person name="Emerson J.B."/>
            <person name="Anantharaman K."/>
            <person name="Thomas B.C."/>
            <person name="Malmstrom R."/>
            <person name="Stieglmeier M."/>
            <person name="Klingl A."/>
            <person name="Woyke T."/>
            <person name="Ryan C.M."/>
            <person name="Banfield J.F."/>
        </authorList>
    </citation>
    <scope>NUCLEOTIDE SEQUENCE [LARGE SCALE GENOMIC DNA]</scope>
</reference>